<protein>
    <submittedName>
        <fullName evidence="2">Uncharacterized protein</fullName>
    </submittedName>
</protein>
<organism evidence="2 3">
    <name type="scientific">Helianthus annuus</name>
    <name type="common">Common sunflower</name>
    <dbReference type="NCBI Taxonomy" id="4232"/>
    <lineage>
        <taxon>Eukaryota</taxon>
        <taxon>Viridiplantae</taxon>
        <taxon>Streptophyta</taxon>
        <taxon>Embryophyta</taxon>
        <taxon>Tracheophyta</taxon>
        <taxon>Spermatophyta</taxon>
        <taxon>Magnoliopsida</taxon>
        <taxon>eudicotyledons</taxon>
        <taxon>Gunneridae</taxon>
        <taxon>Pentapetalae</taxon>
        <taxon>asterids</taxon>
        <taxon>campanulids</taxon>
        <taxon>Asterales</taxon>
        <taxon>Asteraceae</taxon>
        <taxon>Asteroideae</taxon>
        <taxon>Heliantheae alliance</taxon>
        <taxon>Heliantheae</taxon>
        <taxon>Helianthus</taxon>
    </lineage>
</organism>
<proteinExistence type="predicted"/>
<dbReference type="Gramene" id="mRNA:HanXRQr2_Chr06g0255061">
    <property type="protein sequence ID" value="mRNA:HanXRQr2_Chr06g0255061"/>
    <property type="gene ID" value="HanXRQr2_Chr06g0255061"/>
</dbReference>
<evidence type="ECO:0000256" key="1">
    <source>
        <dbReference type="SAM" id="MobiDB-lite"/>
    </source>
</evidence>
<gene>
    <name evidence="2" type="ORF">HanXRQr2_Chr06g0255061</name>
</gene>
<comment type="caution">
    <text evidence="2">The sequence shown here is derived from an EMBL/GenBank/DDBJ whole genome shotgun (WGS) entry which is preliminary data.</text>
</comment>
<feature type="region of interest" description="Disordered" evidence="1">
    <location>
        <begin position="33"/>
        <end position="54"/>
    </location>
</feature>
<accession>A0A9K3IS17</accession>
<dbReference type="EMBL" id="MNCJ02000321">
    <property type="protein sequence ID" value="KAF5802044.1"/>
    <property type="molecule type" value="Genomic_DNA"/>
</dbReference>
<name>A0A9K3IS17_HELAN</name>
<feature type="compositionally biased region" description="Basic and acidic residues" evidence="1">
    <location>
        <begin position="38"/>
        <end position="54"/>
    </location>
</feature>
<keyword evidence="3" id="KW-1185">Reference proteome</keyword>
<reference evidence="2" key="1">
    <citation type="journal article" date="2017" name="Nature">
        <title>The sunflower genome provides insights into oil metabolism, flowering and Asterid evolution.</title>
        <authorList>
            <person name="Badouin H."/>
            <person name="Gouzy J."/>
            <person name="Grassa C.J."/>
            <person name="Murat F."/>
            <person name="Staton S.E."/>
            <person name="Cottret L."/>
            <person name="Lelandais-Briere C."/>
            <person name="Owens G.L."/>
            <person name="Carrere S."/>
            <person name="Mayjonade B."/>
            <person name="Legrand L."/>
            <person name="Gill N."/>
            <person name="Kane N.C."/>
            <person name="Bowers J.E."/>
            <person name="Hubner S."/>
            <person name="Bellec A."/>
            <person name="Berard A."/>
            <person name="Berges H."/>
            <person name="Blanchet N."/>
            <person name="Boniface M.C."/>
            <person name="Brunel D."/>
            <person name="Catrice O."/>
            <person name="Chaidir N."/>
            <person name="Claudel C."/>
            <person name="Donnadieu C."/>
            <person name="Faraut T."/>
            <person name="Fievet G."/>
            <person name="Helmstetter N."/>
            <person name="King M."/>
            <person name="Knapp S.J."/>
            <person name="Lai Z."/>
            <person name="Le Paslier M.C."/>
            <person name="Lippi Y."/>
            <person name="Lorenzon L."/>
            <person name="Mandel J.R."/>
            <person name="Marage G."/>
            <person name="Marchand G."/>
            <person name="Marquand E."/>
            <person name="Bret-Mestries E."/>
            <person name="Morien E."/>
            <person name="Nambeesan S."/>
            <person name="Nguyen T."/>
            <person name="Pegot-Espagnet P."/>
            <person name="Pouilly N."/>
            <person name="Raftis F."/>
            <person name="Sallet E."/>
            <person name="Schiex T."/>
            <person name="Thomas J."/>
            <person name="Vandecasteele C."/>
            <person name="Vares D."/>
            <person name="Vear F."/>
            <person name="Vautrin S."/>
            <person name="Crespi M."/>
            <person name="Mangin B."/>
            <person name="Burke J.M."/>
            <person name="Salse J."/>
            <person name="Munos S."/>
            <person name="Vincourt P."/>
            <person name="Rieseberg L.H."/>
            <person name="Langlade N.B."/>
        </authorList>
    </citation>
    <scope>NUCLEOTIDE SEQUENCE</scope>
    <source>
        <tissue evidence="2">Leaves</tissue>
    </source>
</reference>
<dbReference type="AlphaFoldDB" id="A0A9K3IS17"/>
<reference evidence="2" key="2">
    <citation type="submission" date="2020-06" db="EMBL/GenBank/DDBJ databases">
        <title>Helianthus annuus Genome sequencing and assembly Release 2.</title>
        <authorList>
            <person name="Gouzy J."/>
            <person name="Langlade N."/>
            <person name="Munos S."/>
        </authorList>
    </citation>
    <scope>NUCLEOTIDE SEQUENCE</scope>
    <source>
        <tissue evidence="2">Leaves</tissue>
    </source>
</reference>
<evidence type="ECO:0000313" key="3">
    <source>
        <dbReference type="Proteomes" id="UP000215914"/>
    </source>
</evidence>
<dbReference type="Proteomes" id="UP000215914">
    <property type="component" value="Unassembled WGS sequence"/>
</dbReference>
<evidence type="ECO:0000313" key="2">
    <source>
        <dbReference type="EMBL" id="KAF5802044.1"/>
    </source>
</evidence>
<sequence length="143" mass="16857">MLLSQTPTPLHPRISPATTIWWWRTAAQRNKNRRRRERVSTKRRERESVGDERRRRSWRRQWRRWRSRQSITLKTSDFGSFGSHFGTKFLWFKFRLGFGSGLGLGSDYTVNGSQLRCGADSRFSRVGSGLGQPRLNMLKDGQR</sequence>